<organism evidence="1 2">
    <name type="scientific">Candidatus Fukatsuia symbiotica</name>
    <dbReference type="NCBI Taxonomy" id="1878942"/>
    <lineage>
        <taxon>Bacteria</taxon>
        <taxon>Pseudomonadati</taxon>
        <taxon>Pseudomonadota</taxon>
        <taxon>Gammaproteobacteria</taxon>
        <taxon>Enterobacterales</taxon>
        <taxon>Yersiniaceae</taxon>
        <taxon>Candidatus Fukatsuia</taxon>
    </lineage>
</organism>
<dbReference type="SUPFAM" id="SSF47598">
    <property type="entry name" value="Ribbon-helix-helix"/>
    <property type="match status" value="1"/>
</dbReference>
<keyword evidence="1" id="KW-0614">Plasmid</keyword>
<dbReference type="EMBL" id="CP021661">
    <property type="protein sequence ID" value="AWK15619.1"/>
    <property type="molecule type" value="Genomic_DNA"/>
</dbReference>
<dbReference type="GO" id="GO:0006355">
    <property type="term" value="P:regulation of DNA-templated transcription"/>
    <property type="evidence" value="ECO:0007669"/>
    <property type="project" value="InterPro"/>
</dbReference>
<dbReference type="OrthoDB" id="7062343at2"/>
<dbReference type="AlphaFoldDB" id="A0A2Y9CKJ3"/>
<sequence length="95" mass="10801">MSTTTIRLTDELKARVAAAAEHADTTPHNFILQAIAEKTLQEELRNDFNEEAEKRYAKIIATGETIPWHEMRRYLESHLTAGSHQTRPVARKLGC</sequence>
<reference evidence="1 2" key="1">
    <citation type="submission" date="2017-05" db="EMBL/GenBank/DDBJ databases">
        <title>Genome sequence of Candidatus Fukatsuia symbiotica and Candidatus Hamiltonella defensa from Acyrthosiphon pisum strain 5D.</title>
        <authorList>
            <person name="Patel V.A."/>
            <person name="Chevignon G."/>
            <person name="Russell J.A."/>
            <person name="Oliver K.M."/>
        </authorList>
    </citation>
    <scope>NUCLEOTIDE SEQUENCE [LARGE SCALE GENOMIC DNA]</scope>
    <source>
        <strain evidence="1 2">5D</strain>
        <plasmid evidence="1 2">p5D_Fsymbiotica-2</plasmid>
    </source>
</reference>
<accession>A0A2Y9CKJ3</accession>
<dbReference type="Proteomes" id="UP000261875">
    <property type="component" value="Plasmid p5D_Fsymbiotica-2"/>
</dbReference>
<proteinExistence type="predicted"/>
<keyword evidence="2" id="KW-1185">Reference proteome</keyword>
<gene>
    <name evidence="1" type="ORF">CCS41_14470</name>
</gene>
<name>A0A2Y9CKJ3_9GAMM</name>
<dbReference type="KEGG" id="fsm:CCS41_14470"/>
<dbReference type="RefSeq" id="WP_119797924.1">
    <property type="nucleotide sequence ID" value="NZ_CP021661.1"/>
</dbReference>
<evidence type="ECO:0000313" key="2">
    <source>
        <dbReference type="Proteomes" id="UP000261875"/>
    </source>
</evidence>
<dbReference type="InterPro" id="IPR010985">
    <property type="entry name" value="Ribbon_hlx_hlx"/>
</dbReference>
<geneLocation type="plasmid" evidence="1 2">
    <name>p5D_Fsymbiotica-2</name>
</geneLocation>
<protein>
    <submittedName>
        <fullName evidence="1">CopG family transcriptional regulator</fullName>
    </submittedName>
</protein>
<evidence type="ECO:0000313" key="1">
    <source>
        <dbReference type="EMBL" id="AWK15619.1"/>
    </source>
</evidence>